<comment type="caution">
    <text evidence="2">The sequence shown here is derived from an EMBL/GenBank/DDBJ whole genome shotgun (WGS) entry which is preliminary data.</text>
</comment>
<protein>
    <submittedName>
        <fullName evidence="2">Uncharacterized protein</fullName>
    </submittedName>
</protein>
<dbReference type="EMBL" id="PGTZ01000007">
    <property type="protein sequence ID" value="PJI93669.1"/>
    <property type="molecule type" value="Genomic_DNA"/>
</dbReference>
<reference evidence="2 3" key="1">
    <citation type="submission" date="2017-11" db="EMBL/GenBank/DDBJ databases">
        <title>Genomic Encyclopedia of Archaeal and Bacterial Type Strains, Phase II (KMG-II): From Individual Species to Whole Genera.</title>
        <authorList>
            <person name="Goeker M."/>
        </authorList>
    </citation>
    <scope>NUCLEOTIDE SEQUENCE [LARGE SCALE GENOMIC DNA]</scope>
    <source>
        <strain evidence="2 3">DSM 22413</strain>
    </source>
</reference>
<accession>A0A2M8WRW7</accession>
<gene>
    <name evidence="2" type="ORF">CLV34_1143</name>
</gene>
<dbReference type="OrthoDB" id="9860950at2"/>
<dbReference type="RefSeq" id="WP_157803721.1">
    <property type="nucleotide sequence ID" value="NZ_PGTZ01000007.1"/>
</dbReference>
<keyword evidence="3" id="KW-1185">Reference proteome</keyword>
<dbReference type="Proteomes" id="UP000231586">
    <property type="component" value="Unassembled WGS sequence"/>
</dbReference>
<proteinExistence type="predicted"/>
<name>A0A2M8WRW7_9MICO</name>
<organism evidence="2 3">
    <name type="scientific">Luteimicrobium subarcticum</name>
    <dbReference type="NCBI Taxonomy" id="620910"/>
    <lineage>
        <taxon>Bacteria</taxon>
        <taxon>Bacillati</taxon>
        <taxon>Actinomycetota</taxon>
        <taxon>Actinomycetes</taxon>
        <taxon>Micrococcales</taxon>
        <taxon>Luteimicrobium</taxon>
    </lineage>
</organism>
<evidence type="ECO:0000313" key="3">
    <source>
        <dbReference type="Proteomes" id="UP000231586"/>
    </source>
</evidence>
<evidence type="ECO:0000256" key="1">
    <source>
        <dbReference type="SAM" id="Phobius"/>
    </source>
</evidence>
<keyword evidence="1" id="KW-1133">Transmembrane helix</keyword>
<feature type="transmembrane region" description="Helical" evidence="1">
    <location>
        <begin position="200"/>
        <end position="222"/>
    </location>
</feature>
<dbReference type="AlphaFoldDB" id="A0A2M8WRW7"/>
<feature type="transmembrane region" description="Helical" evidence="1">
    <location>
        <begin position="146"/>
        <end position="164"/>
    </location>
</feature>
<keyword evidence="1" id="KW-0472">Membrane</keyword>
<keyword evidence="1" id="KW-0812">Transmembrane</keyword>
<sequence length="225" mass="22100">MPTDDLQQIVAATLAATPDVPAGAALTFQWPWTIAQRGAEHLSGSDGVISGLVSGGNAVLTSPAGPGIVAAIKASPTDPSVTDAVLDDGLFGPALDAVRADQLLRTLFIGFGGGGQGGLVGGAGGSGVAYDVLAPADRTAVSYQQFNLGVGATVSVGLVVGAMSRQPGMLTDDTCVWSFGASMGASVFVQVVMRSDDLSLIGFLVSLGGGVGLASTSGYGSISAG</sequence>
<evidence type="ECO:0000313" key="2">
    <source>
        <dbReference type="EMBL" id="PJI93669.1"/>
    </source>
</evidence>
<feature type="transmembrane region" description="Helical" evidence="1">
    <location>
        <begin position="176"/>
        <end position="193"/>
    </location>
</feature>